<evidence type="ECO:0000256" key="1">
    <source>
        <dbReference type="ARBA" id="ARBA00004651"/>
    </source>
</evidence>
<feature type="transmembrane region" description="Helical" evidence="8">
    <location>
        <begin position="91"/>
        <end position="109"/>
    </location>
</feature>
<comment type="similarity">
    <text evidence="2">Belongs to the nicotinamide ribonucleoside (NR) uptake permease (TC 4.B.1) family.</text>
</comment>
<sequence>MKEKTKQGWQGVFWKNVKVLFMEEGHYSPGKFLANELAGITKNEAIYFVGLLIIQMSTFVLTNDSAWLSVITGVANICCVFLGAKQKISNYIFGLIFSGLYFFVSLDAFALGEVALAAFFFGAQFAGLYSWVNNSQNDEEDGVAVISEKLSLIQWGITIGCFVIIYSGSAYILMLLSSNAPITDAITNSLNIVGTVLMARRFREQWLIWILVNIFSIILWSQLGNIPMIGMNIALLINSIYGYVAWSLSLKKRMY</sequence>
<protein>
    <submittedName>
        <fullName evidence="9">Nicotinamide mononucleotide transporter</fullName>
    </submittedName>
</protein>
<keyword evidence="4" id="KW-1003">Cell membrane</keyword>
<feature type="transmembrane region" description="Helical" evidence="8">
    <location>
        <begin position="45"/>
        <end position="61"/>
    </location>
</feature>
<evidence type="ECO:0000256" key="7">
    <source>
        <dbReference type="ARBA" id="ARBA00023136"/>
    </source>
</evidence>
<feature type="transmembrane region" description="Helical" evidence="8">
    <location>
        <begin position="206"/>
        <end position="223"/>
    </location>
</feature>
<dbReference type="NCBIfam" id="TIGR01528">
    <property type="entry name" value="NMN_trans_PnuC"/>
    <property type="match status" value="1"/>
</dbReference>
<evidence type="ECO:0000313" key="9">
    <source>
        <dbReference type="EMBL" id="MBP1041799.1"/>
    </source>
</evidence>
<keyword evidence="3" id="KW-0813">Transport</keyword>
<organism evidence="9 10">
    <name type="scientific">Vagococcus allomyrinae</name>
    <dbReference type="NCBI Taxonomy" id="2794353"/>
    <lineage>
        <taxon>Bacteria</taxon>
        <taxon>Bacillati</taxon>
        <taxon>Bacillota</taxon>
        <taxon>Bacilli</taxon>
        <taxon>Lactobacillales</taxon>
        <taxon>Enterococcaceae</taxon>
        <taxon>Vagococcus</taxon>
    </lineage>
</organism>
<dbReference type="InterPro" id="IPR006419">
    <property type="entry name" value="NMN_transpt_PnuC"/>
</dbReference>
<keyword evidence="7 8" id="KW-0472">Membrane</keyword>
<keyword evidence="10" id="KW-1185">Reference proteome</keyword>
<proteinExistence type="inferred from homology"/>
<feature type="transmembrane region" description="Helical" evidence="8">
    <location>
        <begin position="229"/>
        <end position="250"/>
    </location>
</feature>
<feature type="transmembrane region" description="Helical" evidence="8">
    <location>
        <begin position="152"/>
        <end position="174"/>
    </location>
</feature>
<evidence type="ECO:0000313" key="10">
    <source>
        <dbReference type="Proteomes" id="UP000674938"/>
    </source>
</evidence>
<comment type="caution">
    <text evidence="9">The sequence shown here is derived from an EMBL/GenBank/DDBJ whole genome shotgun (WGS) entry which is preliminary data.</text>
</comment>
<evidence type="ECO:0000256" key="5">
    <source>
        <dbReference type="ARBA" id="ARBA00022692"/>
    </source>
</evidence>
<accession>A0A940PB96</accession>
<dbReference type="Proteomes" id="UP000674938">
    <property type="component" value="Unassembled WGS sequence"/>
</dbReference>
<name>A0A940PB96_9ENTE</name>
<reference evidence="9" key="1">
    <citation type="submission" date="2020-12" db="EMBL/GenBank/DDBJ databases">
        <title>Vagococcus allomyrinae sp. nov. and Enterococcus lavae sp. nov., isolated from the larvae of Allomyrina dichotoma.</title>
        <authorList>
            <person name="Lee S.D."/>
        </authorList>
    </citation>
    <scope>NUCLEOTIDE SEQUENCE</scope>
    <source>
        <strain evidence="9">BWB3-3</strain>
    </source>
</reference>
<evidence type="ECO:0000256" key="2">
    <source>
        <dbReference type="ARBA" id="ARBA00006669"/>
    </source>
</evidence>
<dbReference type="EMBL" id="JAEEGA010000007">
    <property type="protein sequence ID" value="MBP1041799.1"/>
    <property type="molecule type" value="Genomic_DNA"/>
</dbReference>
<feature type="transmembrane region" description="Helical" evidence="8">
    <location>
        <begin position="67"/>
        <end position="84"/>
    </location>
</feature>
<evidence type="ECO:0000256" key="4">
    <source>
        <dbReference type="ARBA" id="ARBA00022475"/>
    </source>
</evidence>
<dbReference type="GO" id="GO:0005886">
    <property type="term" value="C:plasma membrane"/>
    <property type="evidence" value="ECO:0007669"/>
    <property type="project" value="UniProtKB-SubCell"/>
</dbReference>
<keyword evidence="6 8" id="KW-1133">Transmembrane helix</keyword>
<comment type="subcellular location">
    <subcellularLocation>
        <location evidence="1">Cell membrane</location>
        <topology evidence="1">Multi-pass membrane protein</topology>
    </subcellularLocation>
</comment>
<dbReference type="Pfam" id="PF04973">
    <property type="entry name" value="NMN_transporter"/>
    <property type="match status" value="1"/>
</dbReference>
<dbReference type="AlphaFoldDB" id="A0A940PB96"/>
<keyword evidence="5 8" id="KW-0812">Transmembrane</keyword>
<evidence type="ECO:0000256" key="3">
    <source>
        <dbReference type="ARBA" id="ARBA00022448"/>
    </source>
</evidence>
<evidence type="ECO:0000256" key="8">
    <source>
        <dbReference type="SAM" id="Phobius"/>
    </source>
</evidence>
<dbReference type="RefSeq" id="WP_209528322.1">
    <property type="nucleotide sequence ID" value="NZ_JAEEGA010000007.1"/>
</dbReference>
<gene>
    <name evidence="9" type="ORF">I6N95_12340</name>
</gene>
<dbReference type="PANTHER" id="PTHR36122">
    <property type="entry name" value="NICOTINAMIDE RIBOSIDE TRANSPORTER PNUC"/>
    <property type="match status" value="1"/>
</dbReference>
<evidence type="ECO:0000256" key="6">
    <source>
        <dbReference type="ARBA" id="ARBA00022989"/>
    </source>
</evidence>
<dbReference type="PANTHER" id="PTHR36122:SF2">
    <property type="entry name" value="NICOTINAMIDE RIBOSIDE TRANSPORTER PNUC"/>
    <property type="match status" value="1"/>
</dbReference>
<dbReference type="GO" id="GO:0034257">
    <property type="term" value="F:nicotinamide riboside transmembrane transporter activity"/>
    <property type="evidence" value="ECO:0007669"/>
    <property type="project" value="InterPro"/>
</dbReference>